<evidence type="ECO:0000256" key="11">
    <source>
        <dbReference type="RuleBase" id="RU362068"/>
    </source>
</evidence>
<keyword evidence="7 11" id="KW-0521">NADP</keyword>
<comment type="caution">
    <text evidence="14">The sequence shown here is derived from an EMBL/GenBank/DDBJ whole genome shotgun (WGS) entry which is preliminary data.</text>
</comment>
<evidence type="ECO:0000256" key="4">
    <source>
        <dbReference type="ARBA" id="ARBA00013014"/>
    </source>
</evidence>
<keyword evidence="6 11" id="KW-0566">Pantothenate biosynthesis</keyword>
<organism evidence="14 15">
    <name type="scientific">Lactobacillus gallinarum DSM 10532 = JCM 2011</name>
    <dbReference type="NCBI Taxonomy" id="1423748"/>
    <lineage>
        <taxon>Bacteria</taxon>
        <taxon>Bacillati</taxon>
        <taxon>Bacillota</taxon>
        <taxon>Bacilli</taxon>
        <taxon>Lactobacillales</taxon>
        <taxon>Lactobacillaceae</taxon>
        <taxon>Lactobacillus</taxon>
    </lineage>
</organism>
<dbReference type="AlphaFoldDB" id="A0A0R1NUP9"/>
<evidence type="ECO:0000256" key="10">
    <source>
        <dbReference type="ARBA" id="ARBA00048793"/>
    </source>
</evidence>
<feature type="domain" description="Ketopantoate reductase N-terminal" evidence="12">
    <location>
        <begin position="3"/>
        <end position="155"/>
    </location>
</feature>
<dbReference type="EMBL" id="AZEL01000020">
    <property type="protein sequence ID" value="KRL23743.1"/>
    <property type="molecule type" value="Genomic_DNA"/>
</dbReference>
<comment type="similarity">
    <text evidence="3 11">Belongs to the ketopantoate reductase family.</text>
</comment>
<dbReference type="EC" id="1.1.1.169" evidence="4 11"/>
<keyword evidence="8 11" id="KW-0560">Oxidoreductase</keyword>
<dbReference type="OrthoDB" id="9800163at2"/>
<sequence length="310" mass="34883">MKIAIAGAGAMGSKFGWHLKKAGNDVTLIDTWDRNIAAIRENGVVARVKDEEIAEKMPIYRPEEIDEQHESVDLLIVFTKSMQLENMLNSLKPIISKDTYVLCLLNGLGHEDVLERFVTRDHIIMGVTMWASMMTAPGHITFANDNGNVEIQCLDPKGKDETQKIVKILTDAGLNASYSENVMYSIWRKACVNGVVNALCALLDADCKQFGHTKEADELTRNIVQEFADVAQYEGVNLDRKEVIEHVESLFDTPHYPSMHQDLVQNKRPTEIDYIDGAVWRKGLKHSVATPYCAFITRLIHAKEDILNVK</sequence>
<dbReference type="PANTHER" id="PTHR43765:SF2">
    <property type="entry name" value="2-DEHYDROPANTOATE 2-REDUCTASE"/>
    <property type="match status" value="1"/>
</dbReference>
<dbReference type="GO" id="GO:0015940">
    <property type="term" value="P:pantothenate biosynthetic process"/>
    <property type="evidence" value="ECO:0007669"/>
    <property type="project" value="UniProtKB-UniPathway"/>
</dbReference>
<evidence type="ECO:0000256" key="1">
    <source>
        <dbReference type="ARBA" id="ARBA00002919"/>
    </source>
</evidence>
<dbReference type="Proteomes" id="UP000051311">
    <property type="component" value="Unassembled WGS sequence"/>
</dbReference>
<evidence type="ECO:0000256" key="8">
    <source>
        <dbReference type="ARBA" id="ARBA00023002"/>
    </source>
</evidence>
<dbReference type="eggNOG" id="COG1893">
    <property type="taxonomic scope" value="Bacteria"/>
</dbReference>
<dbReference type="GO" id="GO:0008677">
    <property type="term" value="F:2-dehydropantoate 2-reductase activity"/>
    <property type="evidence" value="ECO:0007669"/>
    <property type="project" value="UniProtKB-EC"/>
</dbReference>
<dbReference type="InterPro" id="IPR013328">
    <property type="entry name" value="6PGD_dom2"/>
</dbReference>
<dbReference type="NCBIfam" id="TIGR00745">
    <property type="entry name" value="apbA_panE"/>
    <property type="match status" value="1"/>
</dbReference>
<evidence type="ECO:0000313" key="15">
    <source>
        <dbReference type="Proteomes" id="UP000051311"/>
    </source>
</evidence>
<dbReference type="PATRIC" id="fig|1423748.3.peg.839"/>
<dbReference type="UniPathway" id="UPA00028">
    <property type="reaction ID" value="UER00004"/>
</dbReference>
<feature type="domain" description="Ketopantoate reductase C-terminal" evidence="13">
    <location>
        <begin position="181"/>
        <end position="304"/>
    </location>
</feature>
<dbReference type="RefSeq" id="WP_025006249.1">
    <property type="nucleotide sequence ID" value="NZ_AZEL01000020.1"/>
</dbReference>
<comment type="pathway">
    <text evidence="2 11">Cofactor biosynthesis; (R)-pantothenate biosynthesis; (R)-pantoate from 3-methyl-2-oxobutanoate: step 2/2.</text>
</comment>
<dbReference type="PANTHER" id="PTHR43765">
    <property type="entry name" value="2-DEHYDROPANTOATE 2-REDUCTASE-RELATED"/>
    <property type="match status" value="1"/>
</dbReference>
<proteinExistence type="inferred from homology"/>
<dbReference type="InterPro" id="IPR036291">
    <property type="entry name" value="NAD(P)-bd_dom_sf"/>
</dbReference>
<dbReference type="SUPFAM" id="SSF48179">
    <property type="entry name" value="6-phosphogluconate dehydrogenase C-terminal domain-like"/>
    <property type="match status" value="1"/>
</dbReference>
<evidence type="ECO:0000259" key="13">
    <source>
        <dbReference type="Pfam" id="PF08546"/>
    </source>
</evidence>
<evidence type="ECO:0000256" key="2">
    <source>
        <dbReference type="ARBA" id="ARBA00004994"/>
    </source>
</evidence>
<dbReference type="InterPro" id="IPR008927">
    <property type="entry name" value="6-PGluconate_DH-like_C_sf"/>
</dbReference>
<dbReference type="InterPro" id="IPR013332">
    <property type="entry name" value="KPR_N"/>
</dbReference>
<dbReference type="Pfam" id="PF02558">
    <property type="entry name" value="ApbA"/>
    <property type="match status" value="1"/>
</dbReference>
<dbReference type="SUPFAM" id="SSF51735">
    <property type="entry name" value="NAD(P)-binding Rossmann-fold domains"/>
    <property type="match status" value="1"/>
</dbReference>
<evidence type="ECO:0000256" key="3">
    <source>
        <dbReference type="ARBA" id="ARBA00007870"/>
    </source>
</evidence>
<dbReference type="NCBIfam" id="NF005088">
    <property type="entry name" value="PRK06522.1-2"/>
    <property type="match status" value="1"/>
</dbReference>
<comment type="function">
    <text evidence="1 11">Catalyzes the NADPH-dependent reduction of ketopantoate into pantoic acid.</text>
</comment>
<dbReference type="InterPro" id="IPR050838">
    <property type="entry name" value="Ketopantoate_reductase"/>
</dbReference>
<evidence type="ECO:0000256" key="5">
    <source>
        <dbReference type="ARBA" id="ARBA00019465"/>
    </source>
</evidence>
<evidence type="ECO:0000256" key="7">
    <source>
        <dbReference type="ARBA" id="ARBA00022857"/>
    </source>
</evidence>
<dbReference type="Gene3D" id="3.40.50.720">
    <property type="entry name" value="NAD(P)-binding Rossmann-like Domain"/>
    <property type="match status" value="1"/>
</dbReference>
<dbReference type="GO" id="GO:0050661">
    <property type="term" value="F:NADP binding"/>
    <property type="evidence" value="ECO:0007669"/>
    <property type="project" value="TreeGrafter"/>
</dbReference>
<gene>
    <name evidence="14" type="ORF">FC37_GL000797</name>
</gene>
<accession>A0A0R1NUP9</accession>
<protein>
    <recommendedName>
        <fullName evidence="5 11">2-dehydropantoate 2-reductase</fullName>
        <ecNumber evidence="4 11">1.1.1.169</ecNumber>
    </recommendedName>
    <alternativeName>
        <fullName evidence="9 11">Ketopantoate reductase</fullName>
    </alternativeName>
</protein>
<dbReference type="Gene3D" id="1.10.1040.10">
    <property type="entry name" value="N-(1-d-carboxylethyl)-l-norvaline Dehydrogenase, domain 2"/>
    <property type="match status" value="1"/>
</dbReference>
<name>A0A0R1NUP9_9LACO</name>
<dbReference type="InterPro" id="IPR013752">
    <property type="entry name" value="KPA_reductase"/>
</dbReference>
<evidence type="ECO:0000256" key="9">
    <source>
        <dbReference type="ARBA" id="ARBA00032024"/>
    </source>
</evidence>
<dbReference type="InterPro" id="IPR003710">
    <property type="entry name" value="ApbA"/>
</dbReference>
<evidence type="ECO:0000256" key="6">
    <source>
        <dbReference type="ARBA" id="ARBA00022655"/>
    </source>
</evidence>
<comment type="catalytic activity">
    <reaction evidence="10 11">
        <text>(R)-pantoate + NADP(+) = 2-dehydropantoate + NADPH + H(+)</text>
        <dbReference type="Rhea" id="RHEA:16233"/>
        <dbReference type="ChEBI" id="CHEBI:11561"/>
        <dbReference type="ChEBI" id="CHEBI:15378"/>
        <dbReference type="ChEBI" id="CHEBI:15980"/>
        <dbReference type="ChEBI" id="CHEBI:57783"/>
        <dbReference type="ChEBI" id="CHEBI:58349"/>
        <dbReference type="EC" id="1.1.1.169"/>
    </reaction>
</comment>
<dbReference type="Pfam" id="PF08546">
    <property type="entry name" value="ApbA_C"/>
    <property type="match status" value="1"/>
</dbReference>
<evidence type="ECO:0000259" key="12">
    <source>
        <dbReference type="Pfam" id="PF02558"/>
    </source>
</evidence>
<evidence type="ECO:0000313" key="14">
    <source>
        <dbReference type="EMBL" id="KRL23743.1"/>
    </source>
</evidence>
<dbReference type="GO" id="GO:0005737">
    <property type="term" value="C:cytoplasm"/>
    <property type="evidence" value="ECO:0007669"/>
    <property type="project" value="TreeGrafter"/>
</dbReference>
<reference evidence="14 15" key="1">
    <citation type="journal article" date="2015" name="Genome Announc.">
        <title>Expanding the biotechnology potential of lactobacilli through comparative genomics of 213 strains and associated genera.</title>
        <authorList>
            <person name="Sun Z."/>
            <person name="Harris H.M."/>
            <person name="McCann A."/>
            <person name="Guo C."/>
            <person name="Argimon S."/>
            <person name="Zhang W."/>
            <person name="Yang X."/>
            <person name="Jeffery I.B."/>
            <person name="Cooney J.C."/>
            <person name="Kagawa T.F."/>
            <person name="Liu W."/>
            <person name="Song Y."/>
            <person name="Salvetti E."/>
            <person name="Wrobel A."/>
            <person name="Rasinkangas P."/>
            <person name="Parkhill J."/>
            <person name="Rea M.C."/>
            <person name="O'Sullivan O."/>
            <person name="Ritari J."/>
            <person name="Douillard F.P."/>
            <person name="Paul Ross R."/>
            <person name="Yang R."/>
            <person name="Briner A.E."/>
            <person name="Felis G.E."/>
            <person name="de Vos W.M."/>
            <person name="Barrangou R."/>
            <person name="Klaenhammer T.R."/>
            <person name="Caufield P.W."/>
            <person name="Cui Y."/>
            <person name="Zhang H."/>
            <person name="O'Toole P.W."/>
        </authorList>
    </citation>
    <scope>NUCLEOTIDE SEQUENCE [LARGE SCALE GENOMIC DNA]</scope>
    <source>
        <strain evidence="14 15">DSM 10532</strain>
    </source>
</reference>